<evidence type="ECO:0000313" key="1">
    <source>
        <dbReference type="EMBL" id="EIW77875.1"/>
    </source>
</evidence>
<dbReference type="KEGG" id="cput:CONPUDRAFT_62059"/>
<dbReference type="OrthoDB" id="3265734at2759"/>
<dbReference type="EMBL" id="JH711583">
    <property type="protein sequence ID" value="EIW77875.1"/>
    <property type="molecule type" value="Genomic_DNA"/>
</dbReference>
<evidence type="ECO:0000313" key="2">
    <source>
        <dbReference type="Proteomes" id="UP000053558"/>
    </source>
</evidence>
<dbReference type="GeneID" id="19208205"/>
<sequence length="129" mass="13975">MIIVDDHDDRVQYSEGWFTSGSYPEYLNTTHAAIGVGQTATLSFTGVSISVYGTLSGFGLGGIPTSQYVVDGAEPVSFTAPNISGASYHYQYFSSDLLEDGTHSLVVTNTNDGTFWLDFFEYLPSPSTF</sequence>
<dbReference type="AlphaFoldDB" id="A0A5M3MGW8"/>
<dbReference type="RefSeq" id="XP_007771809.1">
    <property type="nucleotide sequence ID" value="XM_007773619.1"/>
</dbReference>
<accession>A0A5M3MGW8</accession>
<comment type="caution">
    <text evidence="1">The sequence shown here is derived from an EMBL/GenBank/DDBJ whole genome shotgun (WGS) entry which is preliminary data.</text>
</comment>
<dbReference type="Proteomes" id="UP000053558">
    <property type="component" value="Unassembled WGS sequence"/>
</dbReference>
<gene>
    <name evidence="1" type="ORF">CONPUDRAFT_62059</name>
</gene>
<name>A0A5M3MGW8_CONPW</name>
<reference evidence="2" key="1">
    <citation type="journal article" date="2012" name="Science">
        <title>The Paleozoic origin of enzymatic lignin decomposition reconstructed from 31 fungal genomes.</title>
        <authorList>
            <person name="Floudas D."/>
            <person name="Binder M."/>
            <person name="Riley R."/>
            <person name="Barry K."/>
            <person name="Blanchette R.A."/>
            <person name="Henrissat B."/>
            <person name="Martinez A.T."/>
            <person name="Otillar R."/>
            <person name="Spatafora J.W."/>
            <person name="Yadav J.S."/>
            <person name="Aerts A."/>
            <person name="Benoit I."/>
            <person name="Boyd A."/>
            <person name="Carlson A."/>
            <person name="Copeland A."/>
            <person name="Coutinho P.M."/>
            <person name="de Vries R.P."/>
            <person name="Ferreira P."/>
            <person name="Findley K."/>
            <person name="Foster B."/>
            <person name="Gaskell J."/>
            <person name="Glotzer D."/>
            <person name="Gorecki P."/>
            <person name="Heitman J."/>
            <person name="Hesse C."/>
            <person name="Hori C."/>
            <person name="Igarashi K."/>
            <person name="Jurgens J.A."/>
            <person name="Kallen N."/>
            <person name="Kersten P."/>
            <person name="Kohler A."/>
            <person name="Kuees U."/>
            <person name="Kumar T.K.A."/>
            <person name="Kuo A."/>
            <person name="LaButti K."/>
            <person name="Larrondo L.F."/>
            <person name="Lindquist E."/>
            <person name="Ling A."/>
            <person name="Lombard V."/>
            <person name="Lucas S."/>
            <person name="Lundell T."/>
            <person name="Martin R."/>
            <person name="McLaughlin D.J."/>
            <person name="Morgenstern I."/>
            <person name="Morin E."/>
            <person name="Murat C."/>
            <person name="Nagy L.G."/>
            <person name="Nolan M."/>
            <person name="Ohm R.A."/>
            <person name="Patyshakuliyeva A."/>
            <person name="Rokas A."/>
            <person name="Ruiz-Duenas F.J."/>
            <person name="Sabat G."/>
            <person name="Salamov A."/>
            <person name="Samejima M."/>
            <person name="Schmutz J."/>
            <person name="Slot J.C."/>
            <person name="St John F."/>
            <person name="Stenlid J."/>
            <person name="Sun H."/>
            <person name="Sun S."/>
            <person name="Syed K."/>
            <person name="Tsang A."/>
            <person name="Wiebenga A."/>
            <person name="Young D."/>
            <person name="Pisabarro A."/>
            <person name="Eastwood D.C."/>
            <person name="Martin F."/>
            <person name="Cullen D."/>
            <person name="Grigoriev I.V."/>
            <person name="Hibbett D.S."/>
        </authorList>
    </citation>
    <scope>NUCLEOTIDE SEQUENCE [LARGE SCALE GENOMIC DNA]</scope>
    <source>
        <strain evidence="2">RWD-64-598 SS2</strain>
    </source>
</reference>
<dbReference type="Gene3D" id="2.60.120.260">
    <property type="entry name" value="Galactose-binding domain-like"/>
    <property type="match status" value="1"/>
</dbReference>
<organism evidence="1 2">
    <name type="scientific">Coniophora puteana (strain RWD-64-598)</name>
    <name type="common">Brown rot fungus</name>
    <dbReference type="NCBI Taxonomy" id="741705"/>
    <lineage>
        <taxon>Eukaryota</taxon>
        <taxon>Fungi</taxon>
        <taxon>Dikarya</taxon>
        <taxon>Basidiomycota</taxon>
        <taxon>Agaricomycotina</taxon>
        <taxon>Agaricomycetes</taxon>
        <taxon>Agaricomycetidae</taxon>
        <taxon>Boletales</taxon>
        <taxon>Coniophorineae</taxon>
        <taxon>Coniophoraceae</taxon>
        <taxon>Coniophora</taxon>
    </lineage>
</organism>
<protein>
    <submittedName>
        <fullName evidence="1">Uncharacterized protein</fullName>
    </submittedName>
</protein>
<proteinExistence type="predicted"/>
<dbReference type="OMA" id="PANGWFL"/>
<keyword evidence="2" id="KW-1185">Reference proteome</keyword>